<organism evidence="1 2">
    <name type="scientific">Scylla paramamosain</name>
    <name type="common">Mud crab</name>
    <dbReference type="NCBI Taxonomy" id="85552"/>
    <lineage>
        <taxon>Eukaryota</taxon>
        <taxon>Metazoa</taxon>
        <taxon>Ecdysozoa</taxon>
        <taxon>Arthropoda</taxon>
        <taxon>Crustacea</taxon>
        <taxon>Multicrustacea</taxon>
        <taxon>Malacostraca</taxon>
        <taxon>Eumalacostraca</taxon>
        <taxon>Eucarida</taxon>
        <taxon>Decapoda</taxon>
        <taxon>Pleocyemata</taxon>
        <taxon>Brachyura</taxon>
        <taxon>Eubrachyura</taxon>
        <taxon>Portunoidea</taxon>
        <taxon>Portunidae</taxon>
        <taxon>Portuninae</taxon>
        <taxon>Scylla</taxon>
    </lineage>
</organism>
<dbReference type="Proteomes" id="UP001487740">
    <property type="component" value="Unassembled WGS sequence"/>
</dbReference>
<comment type="caution">
    <text evidence="1">The sequence shown here is derived from an EMBL/GenBank/DDBJ whole genome shotgun (WGS) entry which is preliminary data.</text>
</comment>
<dbReference type="EMBL" id="JARAKH010000044">
    <property type="protein sequence ID" value="KAK8378868.1"/>
    <property type="molecule type" value="Genomic_DNA"/>
</dbReference>
<gene>
    <name evidence="1" type="ORF">O3P69_009534</name>
</gene>
<evidence type="ECO:0000313" key="2">
    <source>
        <dbReference type="Proteomes" id="UP001487740"/>
    </source>
</evidence>
<evidence type="ECO:0000313" key="1">
    <source>
        <dbReference type="EMBL" id="KAK8378868.1"/>
    </source>
</evidence>
<protein>
    <submittedName>
        <fullName evidence="1">Uncharacterized protein</fullName>
    </submittedName>
</protein>
<keyword evidence="2" id="KW-1185">Reference proteome</keyword>
<reference evidence="1 2" key="1">
    <citation type="submission" date="2023-03" db="EMBL/GenBank/DDBJ databases">
        <title>High-quality genome of Scylla paramamosain provides insights in environmental adaptation.</title>
        <authorList>
            <person name="Zhang L."/>
        </authorList>
    </citation>
    <scope>NUCLEOTIDE SEQUENCE [LARGE SCALE GENOMIC DNA]</scope>
    <source>
        <strain evidence="1">LZ_2023a</strain>
        <tissue evidence="1">Muscle</tissue>
    </source>
</reference>
<sequence length="166" mass="18597">MPHPFSTYKLSFAWSNLLQEGCGPCLKEVGVLHPRSHLMTPNSWWGEFLRKDFRILHGINQDSHEIGNDDTATWTVVSFQRGASVTSAERVVLHVSEDDNFTPPTSTPNSHQDVVSEGASKRACSLLPLLESSGLHQIPQQMDLFQQMLEADLQGARSTQRIEEAR</sequence>
<accession>A0AAW0SU51</accession>
<proteinExistence type="predicted"/>
<name>A0AAW0SU51_SCYPA</name>
<dbReference type="AlphaFoldDB" id="A0AAW0SU51"/>